<organism evidence="1 2">
    <name type="scientific">Methylopila musalis</name>
    <dbReference type="NCBI Taxonomy" id="1134781"/>
    <lineage>
        <taxon>Bacteria</taxon>
        <taxon>Pseudomonadati</taxon>
        <taxon>Pseudomonadota</taxon>
        <taxon>Alphaproteobacteria</taxon>
        <taxon>Hyphomicrobiales</taxon>
        <taxon>Methylopilaceae</taxon>
        <taxon>Methylopila</taxon>
    </lineage>
</organism>
<evidence type="ECO:0000313" key="1">
    <source>
        <dbReference type="EMBL" id="MFD1331119.1"/>
    </source>
</evidence>
<accession>A0ABW3Z4F7</accession>
<dbReference type="Proteomes" id="UP001597171">
    <property type="component" value="Unassembled WGS sequence"/>
</dbReference>
<evidence type="ECO:0000313" key="2">
    <source>
        <dbReference type="Proteomes" id="UP001597171"/>
    </source>
</evidence>
<dbReference type="EMBL" id="JBHTMX010000014">
    <property type="protein sequence ID" value="MFD1331119.1"/>
    <property type="molecule type" value="Genomic_DNA"/>
</dbReference>
<protein>
    <submittedName>
        <fullName evidence="1">Uncharacterized protein</fullName>
    </submittedName>
</protein>
<comment type="caution">
    <text evidence="1">The sequence shown here is derived from an EMBL/GenBank/DDBJ whole genome shotgun (WGS) entry which is preliminary data.</text>
</comment>
<dbReference type="RefSeq" id="WP_378774321.1">
    <property type="nucleotide sequence ID" value="NZ_JBHTMX010000014.1"/>
</dbReference>
<sequence length="138" mass="16004">MTNDDFEFSQPDTKDEAVLAVYDTAWLLYDDHDIHVLSGRYKISPDVKREVTRWILFLDSSHEYVWPKIAWPGSDPQKRVRIGGVWRRRLLWQFQALSQAEADTFLAAGDYEAWPFASRADFKSALRSPRRLSGKIAA</sequence>
<reference evidence="2" key="1">
    <citation type="journal article" date="2019" name="Int. J. Syst. Evol. Microbiol.">
        <title>The Global Catalogue of Microorganisms (GCM) 10K type strain sequencing project: providing services to taxonomists for standard genome sequencing and annotation.</title>
        <authorList>
            <consortium name="The Broad Institute Genomics Platform"/>
            <consortium name="The Broad Institute Genome Sequencing Center for Infectious Disease"/>
            <person name="Wu L."/>
            <person name="Ma J."/>
        </authorList>
    </citation>
    <scope>NUCLEOTIDE SEQUENCE [LARGE SCALE GENOMIC DNA]</scope>
    <source>
        <strain evidence="2">CCUG 61696</strain>
    </source>
</reference>
<gene>
    <name evidence="1" type="ORF">ACFQ4O_03835</name>
</gene>
<keyword evidence="2" id="KW-1185">Reference proteome</keyword>
<proteinExistence type="predicted"/>
<name>A0ABW3Z4F7_9HYPH</name>